<dbReference type="Proteomes" id="UP001241926">
    <property type="component" value="Unassembled WGS sequence"/>
</dbReference>
<name>A0ABT7J566_9ACTN</name>
<comment type="caution">
    <text evidence="1">The sequence shown here is derived from an EMBL/GenBank/DDBJ whole genome shotgun (WGS) entry which is preliminary data.</text>
</comment>
<keyword evidence="2" id="KW-1185">Reference proteome</keyword>
<dbReference type="EMBL" id="JASJUS010000029">
    <property type="protein sequence ID" value="MDL2080010.1"/>
    <property type="molecule type" value="Genomic_DNA"/>
</dbReference>
<protein>
    <submittedName>
        <fullName evidence="1">Uncharacterized protein</fullName>
    </submittedName>
</protein>
<reference evidence="1 2" key="1">
    <citation type="submission" date="2023-05" db="EMBL/GenBank/DDBJ databases">
        <title>Streptomyces fuscus sp. nov., a brown-black pigment producing actinomyces isolated from dry sand of Sea duck farm.</title>
        <authorList>
            <person name="Xie J."/>
            <person name="Shen N."/>
        </authorList>
    </citation>
    <scope>NUCLEOTIDE SEQUENCE [LARGE SCALE GENOMIC DNA]</scope>
    <source>
        <strain evidence="1 2">GXMU-J15</strain>
    </source>
</reference>
<gene>
    <name evidence="1" type="ORF">QNN03_26565</name>
</gene>
<dbReference type="RefSeq" id="WP_285435501.1">
    <property type="nucleotide sequence ID" value="NZ_JASJUS010000029.1"/>
</dbReference>
<proteinExistence type="predicted"/>
<accession>A0ABT7J566</accession>
<evidence type="ECO:0000313" key="1">
    <source>
        <dbReference type="EMBL" id="MDL2080010.1"/>
    </source>
</evidence>
<organism evidence="1 2">
    <name type="scientific">Streptomyces fuscus</name>
    <dbReference type="NCBI Taxonomy" id="3048495"/>
    <lineage>
        <taxon>Bacteria</taxon>
        <taxon>Bacillati</taxon>
        <taxon>Actinomycetota</taxon>
        <taxon>Actinomycetes</taxon>
        <taxon>Kitasatosporales</taxon>
        <taxon>Streptomycetaceae</taxon>
        <taxon>Streptomyces</taxon>
    </lineage>
</organism>
<sequence length="158" mass="17790">MADDRAWDWETGEGLLAVNDPAEVDAAFERGERALGAAVIGLALNCSPEAASPRIVRALEVLNRSQRDFPFTAAAHVARLNGRLTPELYAVLRAEGMGGFADHAVRDTLAYVPFRDLPPWFKWQWVRTTVTDKSEGWRLAVMDAAEEAWRKLRRRRRS</sequence>
<evidence type="ECO:0000313" key="2">
    <source>
        <dbReference type="Proteomes" id="UP001241926"/>
    </source>
</evidence>